<dbReference type="PROSITE" id="PS51007">
    <property type="entry name" value="CYTC"/>
    <property type="match status" value="1"/>
</dbReference>
<evidence type="ECO:0000256" key="14">
    <source>
        <dbReference type="PROSITE-ProRule" id="PRU00433"/>
    </source>
</evidence>
<evidence type="ECO:0000256" key="12">
    <source>
        <dbReference type="ARBA" id="ARBA00031247"/>
    </source>
</evidence>
<dbReference type="HAMAP" id="MF_00594">
    <property type="entry name" value="Cytc_PetJ"/>
    <property type="match status" value="1"/>
</dbReference>
<dbReference type="PANTHER" id="PTHR34688:SF2">
    <property type="entry name" value="CYTOCHROME C6, CHLOROPLASTIC"/>
    <property type="match status" value="1"/>
</dbReference>
<dbReference type="PANTHER" id="PTHR34688">
    <property type="entry name" value="CYTOCHROME C6, CHLOROPLASTIC"/>
    <property type="match status" value="1"/>
</dbReference>
<evidence type="ECO:0000256" key="4">
    <source>
        <dbReference type="ARBA" id="ARBA00022448"/>
    </source>
</evidence>
<keyword evidence="7 14" id="KW-0479">Metal-binding</keyword>
<dbReference type="PRINTS" id="PR00605">
    <property type="entry name" value="CYTCHROMECIC"/>
</dbReference>
<sequence length="151" mass="15490">MAASLIAAPISSASFLASRPAVRRSRAAHVKVTAQAQDAKRNPAAAMIVGGLAWAAVTLSASAADLSAGEDVFTGNCAACHSGGGNVIEAGKTLQKDAISQYLDGGLSEAAIIKQVQNGKNAMPAWSGRLSEDEINDVAAYVYDQASNDKW</sequence>
<evidence type="ECO:0000259" key="15">
    <source>
        <dbReference type="PROSITE" id="PS51007"/>
    </source>
</evidence>
<dbReference type="Gene3D" id="1.10.760.10">
    <property type="entry name" value="Cytochrome c-like domain"/>
    <property type="match status" value="1"/>
</dbReference>
<evidence type="ECO:0000313" key="16">
    <source>
        <dbReference type="EMBL" id="CAL5220926.1"/>
    </source>
</evidence>
<keyword evidence="17" id="KW-1185">Reference proteome</keyword>
<accession>A0ABP1FPS9</accession>
<evidence type="ECO:0000256" key="1">
    <source>
        <dbReference type="ARBA" id="ARBA00002347"/>
    </source>
</evidence>
<organism evidence="16 17">
    <name type="scientific">Coccomyxa viridis</name>
    <dbReference type="NCBI Taxonomy" id="1274662"/>
    <lineage>
        <taxon>Eukaryota</taxon>
        <taxon>Viridiplantae</taxon>
        <taxon>Chlorophyta</taxon>
        <taxon>core chlorophytes</taxon>
        <taxon>Trebouxiophyceae</taxon>
        <taxon>Trebouxiophyceae incertae sedis</taxon>
        <taxon>Coccomyxaceae</taxon>
        <taxon>Coccomyxa</taxon>
    </lineage>
</organism>
<dbReference type="Proteomes" id="UP001497392">
    <property type="component" value="Unassembled WGS sequence"/>
</dbReference>
<evidence type="ECO:0000256" key="3">
    <source>
        <dbReference type="ARBA" id="ARBA00009650"/>
    </source>
</evidence>
<comment type="caution">
    <text evidence="16">The sequence shown here is derived from an EMBL/GenBank/DDBJ whole genome shotgun (WGS) entry which is preliminary data.</text>
</comment>
<keyword evidence="10" id="KW-0793">Thylakoid</keyword>
<dbReference type="InterPro" id="IPR036909">
    <property type="entry name" value="Cyt_c-like_dom_sf"/>
</dbReference>
<evidence type="ECO:0000256" key="7">
    <source>
        <dbReference type="ARBA" id="ARBA00022723"/>
    </source>
</evidence>
<protein>
    <recommendedName>
        <fullName evidence="13">Cytochrome c-553</fullName>
    </recommendedName>
    <alternativeName>
        <fullName evidence="12">Cytochrome c553</fullName>
    </alternativeName>
    <alternativeName>
        <fullName evidence="11">Soluble cytochrome f</fullName>
    </alternativeName>
</protein>
<evidence type="ECO:0000256" key="13">
    <source>
        <dbReference type="ARBA" id="ARBA00033211"/>
    </source>
</evidence>
<evidence type="ECO:0000256" key="2">
    <source>
        <dbReference type="ARBA" id="ARBA00004456"/>
    </source>
</evidence>
<dbReference type="InterPro" id="IPR008168">
    <property type="entry name" value="Cyt_C_IC"/>
</dbReference>
<evidence type="ECO:0000256" key="8">
    <source>
        <dbReference type="ARBA" id="ARBA00022982"/>
    </source>
</evidence>
<evidence type="ECO:0000313" key="17">
    <source>
        <dbReference type="Proteomes" id="UP001497392"/>
    </source>
</evidence>
<keyword evidence="9 14" id="KW-0408">Iron</keyword>
<evidence type="ECO:0000256" key="10">
    <source>
        <dbReference type="ARBA" id="ARBA00023078"/>
    </source>
</evidence>
<dbReference type="EMBL" id="CAXHTA020000004">
    <property type="protein sequence ID" value="CAL5220926.1"/>
    <property type="molecule type" value="Genomic_DNA"/>
</dbReference>
<comment type="function">
    <text evidence="1">Functions as an electron carrier between membrane-bound cytochrome b6-f and photosystem I in oxygenic photosynthesis.</text>
</comment>
<dbReference type="InterPro" id="IPR023655">
    <property type="entry name" value="Cyt_C6"/>
</dbReference>
<dbReference type="InterPro" id="IPR009056">
    <property type="entry name" value="Cyt_c-like_dom"/>
</dbReference>
<keyword evidence="5" id="KW-0602">Photosynthesis</keyword>
<evidence type="ECO:0000256" key="9">
    <source>
        <dbReference type="ARBA" id="ARBA00023004"/>
    </source>
</evidence>
<keyword evidence="6 14" id="KW-0349">Heme</keyword>
<comment type="similarity">
    <text evidence="3">Belongs to the cytochrome c family. PetJ subfamily.</text>
</comment>
<feature type="domain" description="Cytochrome c" evidence="15">
    <location>
        <begin position="64"/>
        <end position="146"/>
    </location>
</feature>
<reference evidence="16 17" key="1">
    <citation type="submission" date="2024-06" db="EMBL/GenBank/DDBJ databases">
        <authorList>
            <person name="Kraege A."/>
            <person name="Thomma B."/>
        </authorList>
    </citation>
    <scope>NUCLEOTIDE SEQUENCE [LARGE SCALE GENOMIC DNA]</scope>
</reference>
<keyword evidence="4" id="KW-0813">Transport</keyword>
<evidence type="ECO:0000256" key="11">
    <source>
        <dbReference type="ARBA" id="ARBA00030448"/>
    </source>
</evidence>
<evidence type="ECO:0000256" key="5">
    <source>
        <dbReference type="ARBA" id="ARBA00022531"/>
    </source>
</evidence>
<evidence type="ECO:0000256" key="6">
    <source>
        <dbReference type="ARBA" id="ARBA00022617"/>
    </source>
</evidence>
<dbReference type="SUPFAM" id="SSF46626">
    <property type="entry name" value="Cytochrome c"/>
    <property type="match status" value="1"/>
</dbReference>
<keyword evidence="8" id="KW-0249">Electron transport</keyword>
<gene>
    <name evidence="16" type="primary">g3023</name>
    <name evidence="16" type="ORF">VP750_LOCUS2585</name>
</gene>
<dbReference type="Pfam" id="PF13442">
    <property type="entry name" value="Cytochrome_CBB3"/>
    <property type="match status" value="1"/>
</dbReference>
<comment type="subcellular location">
    <subcellularLocation>
        <location evidence="2">Plastid</location>
        <location evidence="2">Chloroplast thylakoid lumen</location>
    </subcellularLocation>
</comment>
<proteinExistence type="inferred from homology"/>
<name>A0ABP1FPS9_9CHLO</name>